<dbReference type="NCBIfam" id="TIGR01746">
    <property type="entry name" value="Thioester-redct"/>
    <property type="match status" value="1"/>
</dbReference>
<dbReference type="GO" id="GO:0016020">
    <property type="term" value="C:membrane"/>
    <property type="evidence" value="ECO:0007669"/>
    <property type="project" value="TreeGrafter"/>
</dbReference>
<proteinExistence type="predicted"/>
<dbReference type="GO" id="GO:0050661">
    <property type="term" value="F:NADP binding"/>
    <property type="evidence" value="ECO:0007669"/>
    <property type="project" value="InterPro"/>
</dbReference>
<dbReference type="Proteomes" id="UP000031057">
    <property type="component" value="Unassembled WGS sequence"/>
</dbReference>
<dbReference type="GO" id="GO:0031177">
    <property type="term" value="F:phosphopantetheine binding"/>
    <property type="evidence" value="ECO:0007669"/>
    <property type="project" value="InterPro"/>
</dbReference>
<dbReference type="InterPro" id="IPR036736">
    <property type="entry name" value="ACP-like_sf"/>
</dbReference>
<dbReference type="GO" id="GO:0005524">
    <property type="term" value="F:ATP binding"/>
    <property type="evidence" value="ECO:0007669"/>
    <property type="project" value="UniProtKB-KW"/>
</dbReference>
<evidence type="ECO:0000256" key="3">
    <source>
        <dbReference type="ARBA" id="ARBA00022741"/>
    </source>
</evidence>
<dbReference type="Pfam" id="PF00501">
    <property type="entry name" value="AMP-binding"/>
    <property type="match status" value="1"/>
</dbReference>
<dbReference type="InterPro" id="IPR013120">
    <property type="entry name" value="FAR_NAD-bd"/>
</dbReference>
<comment type="caution">
    <text evidence="6">The sequence shown here is derived from an EMBL/GenBank/DDBJ whole genome shotgun (WGS) entry which is preliminary data.</text>
</comment>
<evidence type="ECO:0000313" key="6">
    <source>
        <dbReference type="EMBL" id="KHK89842.1"/>
    </source>
</evidence>
<evidence type="ECO:0000256" key="1">
    <source>
        <dbReference type="ARBA" id="ARBA00022450"/>
    </source>
</evidence>
<dbReference type="InterPro" id="IPR046407">
    <property type="entry name" value="CAR"/>
</dbReference>
<evidence type="ECO:0000256" key="4">
    <source>
        <dbReference type="ARBA" id="ARBA00022840"/>
    </source>
</evidence>
<dbReference type="InterPro" id="IPR020845">
    <property type="entry name" value="AMP-binding_CS"/>
</dbReference>
<dbReference type="PANTHER" id="PTHR43272:SF33">
    <property type="entry name" value="AMP-BINDING DOMAIN-CONTAINING PROTEIN-RELATED"/>
    <property type="match status" value="1"/>
</dbReference>
<dbReference type="SUPFAM" id="SSF51735">
    <property type="entry name" value="NAD(P)-binding Rossmann-fold domains"/>
    <property type="match status" value="1"/>
</dbReference>
<dbReference type="Pfam" id="PF00550">
    <property type="entry name" value="PP-binding"/>
    <property type="match status" value="1"/>
</dbReference>
<accession>A0A0B1ZH49</accession>
<keyword evidence="3" id="KW-0547">Nucleotide-binding</keyword>
<sequence length="1180" mass="129665">MTTAVAENPKKTAIFTGGKQTKWAEERLEKLKSEDRQFIAALPDPAVVEAKRQPGLRLSQVVQTIFEGYAERPAIGHRANELVSDPATGRMSLRMLDRFETTSFGELWADVQATAAEWHHDTRASVRAGDFGAVLGFASAGYATMQLANIHLGVVNVPLQANAPTEQHVAIIAETEPRVLAASIELIDAAVDAILGGTVPPRLVVFDYEPRDDDQRERFEAARTRLEAANCPIVMDSLQDVIARGRTLPARPAHVSEDPDPLVWLFYTSGTTGTPKGAMYTEETVRNTFLYSAEKPAITLSFMPMSHAVGYGYLYLALANGGCSYCSPKSDLSTLFDDLALVRPTMSSLVPRVCEMLYQHYLGEVDRRIAAGAEEAEAQGAVKLDMRENLLGGRLLSVGCGSAVLAPEVHEFMLSMLGVHMAIGYSSTEMATATVTVDGKIQRPPVIDYRLEDVPELGYFTTDKPYPRGEFLVKIPKFMAGYYKRPDLTAEKFTEDGFYRSGDVMALIGPDELAYVDRTNNVQKLSQGEFVAIARLEALYTQSPAIRQIYVYGTSERAFLLAVVVPADDLLSDFEKGGEAAEQVKASIRRGLHQVAEEHGLASYEIPRDFLIEPEGFSPENGLLTGIGKFSRPNFKDRFGARLEARFAEIAQEQVDELRALRLGGADRPVIETVSRAVRATLGVAETDISPQARFTDLGGDSLSALSFSMLLEEIFGLEVPVGVIINPAGDLALVADFIEAARSGNKRPSFSTVHEPDSTVVHAKDLKLSKFIDPDLLAAAPSLPPPADTVQTVLMTGATGWLGRFQAMSWLERLAKTDGKLILVVRGANPEQARQRVEEVLDTDPELIDHFRKLADDHLEVLAGDLGRERLGLDEDTWNRLAGEVDLIVHPGAHVNHRLPYNQLFPSNVAGTAELIRLALTTRRKRFDYVSTMGVMLFGPADEESDIREIAPSAQLDDSYANGYNVSKWASEVLMREAFDLAGIPVGVFRPGMILAHSRYAGQLNVPDMFTRMLFSLAVTGIAPATFYAQDLSNGRPKARYEGFAVDFLADAITGISAALPEGFRSYNLANPDAGFVAFDDFVDWMIEAGCEIERIDDYDDWFRRFETALQGLPEDQRAQSLLQIIEPYRHPQHPGMGEGVVCRRFARDAEAAGYPVARLDAPLIHKYVADLKHVGLLK</sequence>
<keyword evidence="4" id="KW-0067">ATP-binding</keyword>
<evidence type="ECO:0000313" key="7">
    <source>
        <dbReference type="Proteomes" id="UP000031057"/>
    </source>
</evidence>
<dbReference type="SUPFAM" id="SSF47336">
    <property type="entry name" value="ACP-like"/>
    <property type="match status" value="1"/>
</dbReference>
<dbReference type="RefSeq" id="WP_039287248.1">
    <property type="nucleotide sequence ID" value="NZ_JTDI01000006.1"/>
</dbReference>
<evidence type="ECO:0000256" key="2">
    <source>
        <dbReference type="ARBA" id="ARBA00022553"/>
    </source>
</evidence>
<dbReference type="InterPro" id="IPR009081">
    <property type="entry name" value="PP-bd_ACP"/>
</dbReference>
<dbReference type="GO" id="GO:0004467">
    <property type="term" value="F:long-chain fatty acid-CoA ligase activity"/>
    <property type="evidence" value="ECO:0007669"/>
    <property type="project" value="TreeGrafter"/>
</dbReference>
<organism evidence="6 7">
    <name type="scientific">Novosphingobium malaysiense</name>
    <dbReference type="NCBI Taxonomy" id="1348853"/>
    <lineage>
        <taxon>Bacteria</taxon>
        <taxon>Pseudomonadati</taxon>
        <taxon>Pseudomonadota</taxon>
        <taxon>Alphaproteobacteria</taxon>
        <taxon>Sphingomonadales</taxon>
        <taxon>Sphingomonadaceae</taxon>
        <taxon>Novosphingobium</taxon>
    </lineage>
</organism>
<gene>
    <name evidence="6" type="ORF">LK12_18170</name>
</gene>
<dbReference type="InterPro" id="IPR010080">
    <property type="entry name" value="Thioester_reductase-like_dom"/>
</dbReference>
<dbReference type="CDD" id="cd05235">
    <property type="entry name" value="SDR_e1"/>
    <property type="match status" value="1"/>
</dbReference>
<dbReference type="InterPro" id="IPR020806">
    <property type="entry name" value="PKS_PP-bd"/>
</dbReference>
<dbReference type="InterPro" id="IPR042099">
    <property type="entry name" value="ANL_N_sf"/>
</dbReference>
<dbReference type="InterPro" id="IPR036291">
    <property type="entry name" value="NAD(P)-bd_dom_sf"/>
</dbReference>
<dbReference type="GO" id="GO:0016620">
    <property type="term" value="F:oxidoreductase activity, acting on the aldehyde or oxo group of donors, NAD or NADP as acceptor"/>
    <property type="evidence" value="ECO:0007669"/>
    <property type="project" value="InterPro"/>
</dbReference>
<dbReference type="OrthoDB" id="9803968at2"/>
<keyword evidence="2" id="KW-0597">Phosphoprotein</keyword>
<dbReference type="AlphaFoldDB" id="A0A0B1ZH49"/>
<protein>
    <recommendedName>
        <fullName evidence="5">Carrier domain-containing protein</fullName>
    </recommendedName>
</protein>
<dbReference type="PANTHER" id="PTHR43272">
    <property type="entry name" value="LONG-CHAIN-FATTY-ACID--COA LIGASE"/>
    <property type="match status" value="1"/>
</dbReference>
<evidence type="ECO:0000259" key="5">
    <source>
        <dbReference type="PROSITE" id="PS50075"/>
    </source>
</evidence>
<dbReference type="SMART" id="SM00823">
    <property type="entry name" value="PKS_PP"/>
    <property type="match status" value="1"/>
</dbReference>
<name>A0A0B1ZH49_9SPHN</name>
<dbReference type="Gene3D" id="3.40.50.720">
    <property type="entry name" value="NAD(P)-binding Rossmann-like Domain"/>
    <property type="match status" value="1"/>
</dbReference>
<dbReference type="SUPFAM" id="SSF56801">
    <property type="entry name" value="Acetyl-CoA synthetase-like"/>
    <property type="match status" value="1"/>
</dbReference>
<dbReference type="Gene3D" id="1.10.1200.10">
    <property type="entry name" value="ACP-like"/>
    <property type="match status" value="1"/>
</dbReference>
<feature type="domain" description="Carrier" evidence="5">
    <location>
        <begin position="668"/>
        <end position="743"/>
    </location>
</feature>
<dbReference type="STRING" id="1348853.LK12_18170"/>
<keyword evidence="1" id="KW-0596">Phosphopantetheine</keyword>
<reference evidence="6 7" key="1">
    <citation type="submission" date="2014-10" db="EMBL/GenBank/DDBJ databases">
        <title>Genome sequence of Novosphingobium malaysiense MUSC 273(T).</title>
        <authorList>
            <person name="Lee L.-H."/>
        </authorList>
    </citation>
    <scope>NUCLEOTIDE SEQUENCE [LARGE SCALE GENOMIC DNA]</scope>
    <source>
        <strain evidence="6 7">MUSC 273</strain>
    </source>
</reference>
<dbReference type="Pfam" id="PF07993">
    <property type="entry name" value="NAD_binding_4"/>
    <property type="match status" value="1"/>
</dbReference>
<dbReference type="InterPro" id="IPR000873">
    <property type="entry name" value="AMP-dep_synth/lig_dom"/>
</dbReference>
<dbReference type="NCBIfam" id="NF041592">
    <property type="entry name" value="carboxyl_red"/>
    <property type="match status" value="1"/>
</dbReference>
<dbReference type="PROSITE" id="PS50075">
    <property type="entry name" value="CARRIER"/>
    <property type="match status" value="1"/>
</dbReference>
<dbReference type="EMBL" id="JTDI01000006">
    <property type="protein sequence ID" value="KHK89842.1"/>
    <property type="molecule type" value="Genomic_DNA"/>
</dbReference>
<dbReference type="Gene3D" id="3.40.50.12780">
    <property type="entry name" value="N-terminal domain of ligase-like"/>
    <property type="match status" value="1"/>
</dbReference>
<keyword evidence="7" id="KW-1185">Reference proteome</keyword>
<dbReference type="PROSITE" id="PS00455">
    <property type="entry name" value="AMP_BINDING"/>
    <property type="match status" value="1"/>
</dbReference>